<organism evidence="3 4">
    <name type="scientific">Halorubrum aquaticum</name>
    <dbReference type="NCBI Taxonomy" id="387340"/>
    <lineage>
        <taxon>Archaea</taxon>
        <taxon>Methanobacteriati</taxon>
        <taxon>Methanobacteriota</taxon>
        <taxon>Stenosarchaea group</taxon>
        <taxon>Halobacteria</taxon>
        <taxon>Halobacteriales</taxon>
        <taxon>Haloferacaceae</taxon>
        <taxon>Halorubrum</taxon>
    </lineage>
</organism>
<evidence type="ECO:0000313" key="3">
    <source>
        <dbReference type="EMBL" id="SFH45343.1"/>
    </source>
</evidence>
<accession>A0A1I3A5D7</accession>
<dbReference type="PANTHER" id="PTHR12526">
    <property type="entry name" value="GLYCOSYLTRANSFERASE"/>
    <property type="match status" value="1"/>
</dbReference>
<gene>
    <name evidence="3" type="ORF">SAMN04488066_104171</name>
</gene>
<dbReference type="AlphaFoldDB" id="A0A1I3A5D7"/>
<dbReference type="SUPFAM" id="SSF53756">
    <property type="entry name" value="UDP-Glycosyltransferase/glycogen phosphorylase"/>
    <property type="match status" value="1"/>
</dbReference>
<feature type="domain" description="Glycosyltransferase subfamily 4-like N-terminal" evidence="2">
    <location>
        <begin position="18"/>
        <end position="198"/>
    </location>
</feature>
<dbReference type="RefSeq" id="WP_149783808.1">
    <property type="nucleotide sequence ID" value="NZ_BAAADP010000001.1"/>
</dbReference>
<dbReference type="Gene3D" id="3.40.50.2000">
    <property type="entry name" value="Glycogen Phosphorylase B"/>
    <property type="match status" value="2"/>
</dbReference>
<reference evidence="3 4" key="1">
    <citation type="submission" date="2016-10" db="EMBL/GenBank/DDBJ databases">
        <authorList>
            <person name="Varghese N."/>
            <person name="Submissions S."/>
        </authorList>
    </citation>
    <scope>NUCLEOTIDE SEQUENCE [LARGE SCALE GENOMIC DNA]</scope>
    <source>
        <strain evidence="3 4">CGMCC 1.6377</strain>
    </source>
</reference>
<sequence length="401" mass="45495">MTDLGILYYVGTYPMLSESFIINEIHELKKRGHNVAVFALAKSNESITHEKHRKIDIPTYYGEISYSDFHQLASRKILNMTFNSPRHVFKSSFSIKRVLHTLLLGKKCSDFIEKLDFEIDVIHGHFAKETRLGEIHAAKYHDKPCVVTAHAVEIFKELDNRQIKEICDAMNQVIVPTRYNKQYLRNQVGIQNSISVIPATTEVDKFKYNGCKINNRILTVGRLVEKKGYKYAINSIERLVSNGYDLEYHIIGDGEDKQKLRNQINEYGIQDNVSILGNVSDERLRSEFNEANIFVLPCVVAKDGDRDAMPVVLKEAMASRTACISTTISGIPELITNEDNGILVPPRNTNALTEAIEDLLTNPDKVDQISKKGQETVEEQFDISDSVDLLVNVFKNISNNN</sequence>
<keyword evidence="4" id="KW-1185">Reference proteome</keyword>
<protein>
    <submittedName>
        <fullName evidence="3">Glycosyltransferase involved in cell wall bisynthesis</fullName>
    </submittedName>
</protein>
<dbReference type="InterPro" id="IPR001296">
    <property type="entry name" value="Glyco_trans_1"/>
</dbReference>
<feature type="domain" description="Glycosyl transferase family 1" evidence="1">
    <location>
        <begin position="213"/>
        <end position="375"/>
    </location>
</feature>
<dbReference type="Pfam" id="PF13439">
    <property type="entry name" value="Glyco_transf_4"/>
    <property type="match status" value="1"/>
</dbReference>
<dbReference type="Proteomes" id="UP000323537">
    <property type="component" value="Unassembled WGS sequence"/>
</dbReference>
<dbReference type="CDD" id="cd03801">
    <property type="entry name" value="GT4_PimA-like"/>
    <property type="match status" value="1"/>
</dbReference>
<dbReference type="OrthoDB" id="132546at2157"/>
<dbReference type="PANTHER" id="PTHR12526:SF630">
    <property type="entry name" value="GLYCOSYLTRANSFERASE"/>
    <property type="match status" value="1"/>
</dbReference>
<proteinExistence type="predicted"/>
<evidence type="ECO:0000313" key="4">
    <source>
        <dbReference type="Proteomes" id="UP000323537"/>
    </source>
</evidence>
<evidence type="ECO:0000259" key="2">
    <source>
        <dbReference type="Pfam" id="PF13439"/>
    </source>
</evidence>
<dbReference type="GO" id="GO:0016757">
    <property type="term" value="F:glycosyltransferase activity"/>
    <property type="evidence" value="ECO:0007669"/>
    <property type="project" value="InterPro"/>
</dbReference>
<dbReference type="EMBL" id="FOPZ01000004">
    <property type="protein sequence ID" value="SFH45343.1"/>
    <property type="molecule type" value="Genomic_DNA"/>
</dbReference>
<name>A0A1I3A5D7_9EURY</name>
<dbReference type="InterPro" id="IPR028098">
    <property type="entry name" value="Glyco_trans_4-like_N"/>
</dbReference>
<keyword evidence="3" id="KW-0808">Transferase</keyword>
<dbReference type="Pfam" id="PF00534">
    <property type="entry name" value="Glycos_transf_1"/>
    <property type="match status" value="1"/>
</dbReference>
<evidence type="ECO:0000259" key="1">
    <source>
        <dbReference type="Pfam" id="PF00534"/>
    </source>
</evidence>